<evidence type="ECO:0000313" key="3">
    <source>
        <dbReference type="Proteomes" id="UP001239213"/>
    </source>
</evidence>
<proteinExistence type="predicted"/>
<name>A0AAI9XLM1_9PEZI</name>
<feature type="transmembrane region" description="Helical" evidence="1">
    <location>
        <begin position="72"/>
        <end position="102"/>
    </location>
</feature>
<dbReference type="AlphaFoldDB" id="A0AAI9XLM1"/>
<keyword evidence="3" id="KW-1185">Reference proteome</keyword>
<evidence type="ECO:0000313" key="2">
    <source>
        <dbReference type="EMBL" id="KAK1452507.1"/>
    </source>
</evidence>
<comment type="caution">
    <text evidence="2">The sequence shown here is derived from an EMBL/GenBank/DDBJ whole genome shotgun (WGS) entry which is preliminary data.</text>
</comment>
<accession>A0AAI9XLM1</accession>
<feature type="transmembrane region" description="Helical" evidence="1">
    <location>
        <begin position="137"/>
        <end position="165"/>
    </location>
</feature>
<keyword evidence="1" id="KW-0472">Membrane</keyword>
<keyword evidence="1" id="KW-0812">Transmembrane</keyword>
<dbReference type="EMBL" id="MPDP01000297">
    <property type="protein sequence ID" value="KAK1452507.1"/>
    <property type="molecule type" value="Genomic_DNA"/>
</dbReference>
<keyword evidence="1" id="KW-1133">Transmembrane helix</keyword>
<gene>
    <name evidence="2" type="ORF">CCUS01_10985</name>
</gene>
<dbReference type="Proteomes" id="UP001239213">
    <property type="component" value="Unassembled WGS sequence"/>
</dbReference>
<reference evidence="2" key="1">
    <citation type="submission" date="2016-11" db="EMBL/GenBank/DDBJ databases">
        <title>The genome sequence of Colletotrichum cuscutae.</title>
        <authorList>
            <person name="Baroncelli R."/>
        </authorList>
    </citation>
    <scope>NUCLEOTIDE SEQUENCE</scope>
    <source>
        <strain evidence="2">IMI 304802</strain>
    </source>
</reference>
<sequence length="178" mass="20298">MAVSLHFCMRKHTSLLTPEQRATLPESELYQLSVGIRLEEFLQQYVACCFRGLFHAQTCIHATTYLIHDNKFIFPVMGLVGATAVAMGLIIALTCLPLSLMWQIRPDPGGSNSLQDLKRELSLHNCHSYNRKYPSVIIYFLFSLGVFIRVAATIRVVLIFHMLLIMHQAYRTSVRLEV</sequence>
<organism evidence="2 3">
    <name type="scientific">Colletotrichum cuscutae</name>
    <dbReference type="NCBI Taxonomy" id="1209917"/>
    <lineage>
        <taxon>Eukaryota</taxon>
        <taxon>Fungi</taxon>
        <taxon>Dikarya</taxon>
        <taxon>Ascomycota</taxon>
        <taxon>Pezizomycotina</taxon>
        <taxon>Sordariomycetes</taxon>
        <taxon>Hypocreomycetidae</taxon>
        <taxon>Glomerellales</taxon>
        <taxon>Glomerellaceae</taxon>
        <taxon>Colletotrichum</taxon>
        <taxon>Colletotrichum acutatum species complex</taxon>
    </lineage>
</organism>
<protein>
    <submittedName>
        <fullName evidence="2">Uncharacterized protein</fullName>
    </submittedName>
</protein>
<evidence type="ECO:0000256" key="1">
    <source>
        <dbReference type="SAM" id="Phobius"/>
    </source>
</evidence>